<evidence type="ECO:0000256" key="2">
    <source>
        <dbReference type="SAM" id="Phobius"/>
    </source>
</evidence>
<dbReference type="RefSeq" id="WP_344499222.1">
    <property type="nucleotide sequence ID" value="NZ_BAAAQD010000001.1"/>
</dbReference>
<keyword evidence="2" id="KW-1133">Transmembrane helix</keyword>
<evidence type="ECO:0000313" key="3">
    <source>
        <dbReference type="EMBL" id="GAA1500387.1"/>
    </source>
</evidence>
<feature type="transmembrane region" description="Helical" evidence="2">
    <location>
        <begin position="55"/>
        <end position="74"/>
    </location>
</feature>
<name>A0ABN1ZKB5_9ACTN</name>
<feature type="region of interest" description="Disordered" evidence="1">
    <location>
        <begin position="78"/>
        <end position="104"/>
    </location>
</feature>
<keyword evidence="2" id="KW-0472">Membrane</keyword>
<protein>
    <submittedName>
        <fullName evidence="3">Uncharacterized protein</fullName>
    </submittedName>
</protein>
<dbReference type="Proteomes" id="UP001501470">
    <property type="component" value="Unassembled WGS sequence"/>
</dbReference>
<proteinExistence type="predicted"/>
<gene>
    <name evidence="3" type="ORF">GCM10009827_006110</name>
</gene>
<sequence>MRRIWRGAGTVLLVGGAAAVTTMLLATALWGQHDDRSWPSLLWAGVNGLLWDKGVVKFAVAAGLGFVIAVRAVARRVRRTDRTGRTAAERGVPARPDRQHAGSR</sequence>
<organism evidence="3 4">
    <name type="scientific">Dactylosporangium maewongense</name>
    <dbReference type="NCBI Taxonomy" id="634393"/>
    <lineage>
        <taxon>Bacteria</taxon>
        <taxon>Bacillati</taxon>
        <taxon>Actinomycetota</taxon>
        <taxon>Actinomycetes</taxon>
        <taxon>Micromonosporales</taxon>
        <taxon>Micromonosporaceae</taxon>
        <taxon>Dactylosporangium</taxon>
    </lineage>
</organism>
<accession>A0ABN1ZKB5</accession>
<reference evidence="3 4" key="1">
    <citation type="journal article" date="2019" name="Int. J. Syst. Evol. Microbiol.">
        <title>The Global Catalogue of Microorganisms (GCM) 10K type strain sequencing project: providing services to taxonomists for standard genome sequencing and annotation.</title>
        <authorList>
            <consortium name="The Broad Institute Genomics Platform"/>
            <consortium name="The Broad Institute Genome Sequencing Center for Infectious Disease"/>
            <person name="Wu L."/>
            <person name="Ma J."/>
        </authorList>
    </citation>
    <scope>NUCLEOTIDE SEQUENCE [LARGE SCALE GENOMIC DNA]</scope>
    <source>
        <strain evidence="3 4">JCM 15933</strain>
    </source>
</reference>
<evidence type="ECO:0000256" key="1">
    <source>
        <dbReference type="SAM" id="MobiDB-lite"/>
    </source>
</evidence>
<keyword evidence="2" id="KW-0812">Transmembrane</keyword>
<keyword evidence="4" id="KW-1185">Reference proteome</keyword>
<comment type="caution">
    <text evidence="3">The sequence shown here is derived from an EMBL/GenBank/DDBJ whole genome shotgun (WGS) entry which is preliminary data.</text>
</comment>
<feature type="compositionally biased region" description="Basic and acidic residues" evidence="1">
    <location>
        <begin position="95"/>
        <end position="104"/>
    </location>
</feature>
<dbReference type="EMBL" id="BAAAQD010000001">
    <property type="protein sequence ID" value="GAA1500387.1"/>
    <property type="molecule type" value="Genomic_DNA"/>
</dbReference>
<evidence type="ECO:0000313" key="4">
    <source>
        <dbReference type="Proteomes" id="UP001501470"/>
    </source>
</evidence>